<evidence type="ECO:0000313" key="4">
    <source>
        <dbReference type="Proteomes" id="UP000677228"/>
    </source>
</evidence>
<gene>
    <name evidence="2" type="ORF">OVA965_LOCUS45289</name>
    <name evidence="3" type="ORF">TMI583_LOCUS48657</name>
</gene>
<accession>A0A8S2GAD5</accession>
<evidence type="ECO:0000313" key="2">
    <source>
        <dbReference type="EMBL" id="CAF1661080.1"/>
    </source>
</evidence>
<protein>
    <submittedName>
        <fullName evidence="2">Uncharacterized protein</fullName>
    </submittedName>
</protein>
<dbReference type="AlphaFoldDB" id="A0A8S2GAD5"/>
<dbReference type="Proteomes" id="UP000682733">
    <property type="component" value="Unassembled WGS sequence"/>
</dbReference>
<dbReference type="EMBL" id="CAJOBA010100794">
    <property type="protein sequence ID" value="CAF4519362.1"/>
    <property type="molecule type" value="Genomic_DNA"/>
</dbReference>
<feature type="region of interest" description="Disordered" evidence="1">
    <location>
        <begin position="113"/>
        <end position="145"/>
    </location>
</feature>
<proteinExistence type="predicted"/>
<evidence type="ECO:0000256" key="1">
    <source>
        <dbReference type="SAM" id="MobiDB-lite"/>
    </source>
</evidence>
<feature type="compositionally biased region" description="Polar residues" evidence="1">
    <location>
        <begin position="119"/>
        <end position="145"/>
    </location>
</feature>
<dbReference type="Proteomes" id="UP000677228">
    <property type="component" value="Unassembled WGS sequence"/>
</dbReference>
<dbReference type="EMBL" id="CAJNOK010070195">
    <property type="protein sequence ID" value="CAF1661080.1"/>
    <property type="molecule type" value="Genomic_DNA"/>
</dbReference>
<comment type="caution">
    <text evidence="2">The sequence shown here is derived from an EMBL/GenBank/DDBJ whole genome shotgun (WGS) entry which is preliminary data.</text>
</comment>
<name>A0A8S2GAD5_9BILA</name>
<reference evidence="2" key="1">
    <citation type="submission" date="2021-02" db="EMBL/GenBank/DDBJ databases">
        <authorList>
            <person name="Nowell W R."/>
        </authorList>
    </citation>
    <scope>NUCLEOTIDE SEQUENCE</scope>
</reference>
<organism evidence="2 4">
    <name type="scientific">Didymodactylos carnosus</name>
    <dbReference type="NCBI Taxonomy" id="1234261"/>
    <lineage>
        <taxon>Eukaryota</taxon>
        <taxon>Metazoa</taxon>
        <taxon>Spiralia</taxon>
        <taxon>Gnathifera</taxon>
        <taxon>Rotifera</taxon>
        <taxon>Eurotatoria</taxon>
        <taxon>Bdelloidea</taxon>
        <taxon>Philodinida</taxon>
        <taxon>Philodinidae</taxon>
        <taxon>Didymodactylos</taxon>
    </lineage>
</organism>
<sequence>MSSSNDNVLEQKSSIIDDISTIDDNLNFISNDANKQLLIDSGNNDDFELMRSSLSFATIEKDQQEFSENEQNQLLIPSRLTCLDDDEFSTMIVPPSNLSSSNSSILSIHMPLTEHHQRSQSCPTTDDYSSMIDQKSNNGQINEGR</sequence>
<evidence type="ECO:0000313" key="3">
    <source>
        <dbReference type="EMBL" id="CAF4519362.1"/>
    </source>
</evidence>